<evidence type="ECO:0000256" key="1">
    <source>
        <dbReference type="ARBA" id="ARBA00004613"/>
    </source>
</evidence>
<evidence type="ECO:0000256" key="6">
    <source>
        <dbReference type="ARBA" id="ARBA00023157"/>
    </source>
</evidence>
<keyword evidence="4 9" id="KW-0964">Secreted</keyword>
<dbReference type="FunFam" id="2.40.50.40:FF:000002">
    <property type="entry name" value="C-C motif chemokine"/>
    <property type="match status" value="1"/>
</dbReference>
<accession>A0A3B3S735</accession>
<dbReference type="GeneTree" id="ENSGT00970000193914"/>
<dbReference type="PANTHER" id="PTHR12015:SF183">
    <property type="entry name" value="C-C MOTIF CHEMOKINE 3"/>
    <property type="match status" value="1"/>
</dbReference>
<dbReference type="STRING" id="1676925.ENSPKIP00000026293"/>
<dbReference type="GO" id="GO:0006955">
    <property type="term" value="P:immune response"/>
    <property type="evidence" value="ECO:0007669"/>
    <property type="project" value="InterPro"/>
</dbReference>
<dbReference type="InterPro" id="IPR039809">
    <property type="entry name" value="Chemokine_b/g/d"/>
</dbReference>
<dbReference type="GO" id="GO:0008009">
    <property type="term" value="F:chemokine activity"/>
    <property type="evidence" value="ECO:0007669"/>
    <property type="project" value="InterPro"/>
</dbReference>
<dbReference type="CDD" id="cd00272">
    <property type="entry name" value="Chemokine_CC"/>
    <property type="match status" value="1"/>
</dbReference>
<protein>
    <recommendedName>
        <fullName evidence="9">C-C motif chemokine</fullName>
    </recommendedName>
</protein>
<dbReference type="SUPFAM" id="SSF54117">
    <property type="entry name" value="Interleukin 8-like chemokines"/>
    <property type="match status" value="1"/>
</dbReference>
<comment type="similarity">
    <text evidence="2 9">Belongs to the intercrine beta (chemokine CC) family.</text>
</comment>
<evidence type="ECO:0000256" key="8">
    <source>
        <dbReference type="ARBA" id="ARBA00046726"/>
    </source>
</evidence>
<keyword evidence="6" id="KW-1015">Disulfide bond</keyword>
<dbReference type="AlphaFoldDB" id="A0A3B3S735"/>
<dbReference type="PANTHER" id="PTHR12015">
    <property type="entry name" value="SMALL INDUCIBLE CYTOKINE A"/>
    <property type="match status" value="1"/>
</dbReference>
<evidence type="ECO:0000256" key="9">
    <source>
        <dbReference type="RuleBase" id="RU361150"/>
    </source>
</evidence>
<proteinExistence type="inferred from homology"/>
<feature type="signal peptide" evidence="9">
    <location>
        <begin position="1"/>
        <end position="22"/>
    </location>
</feature>
<sequence length="99" mass="11064">MKPHQISAFFLLMTVLLSSTLAQGKSAASHNGDGTEECCFKYFPGKLSIDLIAGYEETRRDCNKPGIILYTTNGKELCADPSSHWVQQVKKELDQRLNQ</sequence>
<comment type="subcellular location">
    <subcellularLocation>
        <location evidence="1 9">Secreted</location>
    </subcellularLocation>
</comment>
<evidence type="ECO:0000313" key="12">
    <source>
        <dbReference type="Proteomes" id="UP000261540"/>
    </source>
</evidence>
<reference evidence="11" key="2">
    <citation type="submission" date="2025-09" db="UniProtKB">
        <authorList>
            <consortium name="Ensembl"/>
        </authorList>
    </citation>
    <scope>IDENTIFICATION</scope>
</reference>
<evidence type="ECO:0000259" key="10">
    <source>
        <dbReference type="SMART" id="SM00199"/>
    </source>
</evidence>
<dbReference type="Ensembl" id="ENSPKIT00000007046.1">
    <property type="protein sequence ID" value="ENSPKIP00000026293.1"/>
    <property type="gene ID" value="ENSPKIG00000008836.1"/>
</dbReference>
<evidence type="ECO:0000256" key="5">
    <source>
        <dbReference type="ARBA" id="ARBA00022729"/>
    </source>
</evidence>
<feature type="domain" description="Chemokine interleukin-8-like" evidence="10">
    <location>
        <begin position="35"/>
        <end position="93"/>
    </location>
</feature>
<organism evidence="11 12">
    <name type="scientific">Paramormyrops kingsleyae</name>
    <dbReference type="NCBI Taxonomy" id="1676925"/>
    <lineage>
        <taxon>Eukaryota</taxon>
        <taxon>Metazoa</taxon>
        <taxon>Chordata</taxon>
        <taxon>Craniata</taxon>
        <taxon>Vertebrata</taxon>
        <taxon>Euteleostomi</taxon>
        <taxon>Actinopterygii</taxon>
        <taxon>Neopterygii</taxon>
        <taxon>Teleostei</taxon>
        <taxon>Osteoglossocephala</taxon>
        <taxon>Osteoglossomorpha</taxon>
        <taxon>Osteoglossiformes</taxon>
        <taxon>Mormyridae</taxon>
        <taxon>Paramormyrops</taxon>
    </lineage>
</organism>
<evidence type="ECO:0000313" key="11">
    <source>
        <dbReference type="Ensembl" id="ENSPKIP00000026293.1"/>
    </source>
</evidence>
<reference evidence="11" key="1">
    <citation type="submission" date="2025-08" db="UniProtKB">
        <authorList>
            <consortium name="Ensembl"/>
        </authorList>
    </citation>
    <scope>IDENTIFICATION</scope>
</reference>
<dbReference type="Gene3D" id="2.40.50.40">
    <property type="match status" value="1"/>
</dbReference>
<dbReference type="Pfam" id="PF00048">
    <property type="entry name" value="IL8"/>
    <property type="match status" value="1"/>
</dbReference>
<dbReference type="InterPro" id="IPR036048">
    <property type="entry name" value="Interleukin_8-like_sf"/>
</dbReference>
<evidence type="ECO:0000256" key="7">
    <source>
        <dbReference type="ARBA" id="ARBA00044740"/>
    </source>
</evidence>
<dbReference type="InterPro" id="IPR000827">
    <property type="entry name" value="Chemokine_CC_CS"/>
</dbReference>
<feature type="chain" id="PRO_5017099487" description="C-C motif chemokine" evidence="9">
    <location>
        <begin position="23"/>
        <end position="99"/>
    </location>
</feature>
<keyword evidence="3 9" id="KW-0202">Cytokine</keyword>
<name>A0A3B3S735_9TELE</name>
<comment type="function">
    <text evidence="7">Monokine with inflammatory and chemokinetic properties. Binds to CCR1, CCR4 and CCR5. One of the major HIV-suppressive factors produced by CD8+ T-cells. Recombinant MIP-1-alpha induces a dose-dependent inhibition of different strains of HIV-1, HIV-2, and simian immunodeficiency virus (SIV).</text>
</comment>
<dbReference type="GO" id="GO:0005615">
    <property type="term" value="C:extracellular space"/>
    <property type="evidence" value="ECO:0007669"/>
    <property type="project" value="UniProtKB-KW"/>
</dbReference>
<keyword evidence="12" id="KW-1185">Reference proteome</keyword>
<evidence type="ECO:0000256" key="2">
    <source>
        <dbReference type="ARBA" id="ARBA00010868"/>
    </source>
</evidence>
<dbReference type="InterPro" id="IPR001811">
    <property type="entry name" value="Chemokine_IL8-like_dom"/>
</dbReference>
<dbReference type="SMART" id="SM00199">
    <property type="entry name" value="SCY"/>
    <property type="match status" value="1"/>
</dbReference>
<evidence type="ECO:0000256" key="3">
    <source>
        <dbReference type="ARBA" id="ARBA00022514"/>
    </source>
</evidence>
<evidence type="ECO:0000256" key="4">
    <source>
        <dbReference type="ARBA" id="ARBA00022525"/>
    </source>
</evidence>
<keyword evidence="5 9" id="KW-0732">Signal</keyword>
<dbReference type="PROSITE" id="PS00472">
    <property type="entry name" value="SMALL_CYTOKINES_CC"/>
    <property type="match status" value="1"/>
</dbReference>
<comment type="subunit">
    <text evidence="8">Self-associates. Also heterodimer of MIP-1-alpha(4-69) and MIP-1-beta(3-69). Interacts with CCR1.</text>
</comment>
<keyword evidence="9" id="KW-0145">Chemotaxis</keyword>
<dbReference type="Proteomes" id="UP000261540">
    <property type="component" value="Unplaced"/>
</dbReference>